<dbReference type="Pfam" id="PF13439">
    <property type="entry name" value="Glyco_transf_4"/>
    <property type="match status" value="1"/>
</dbReference>
<dbReference type="GO" id="GO:0009103">
    <property type="term" value="P:lipopolysaccharide biosynthetic process"/>
    <property type="evidence" value="ECO:0007669"/>
    <property type="project" value="TreeGrafter"/>
</dbReference>
<dbReference type="EMBL" id="FOTS01000009">
    <property type="protein sequence ID" value="SFL56334.1"/>
    <property type="molecule type" value="Genomic_DNA"/>
</dbReference>
<protein>
    <submittedName>
        <fullName evidence="3">Glycosyltransferase involved in cell wall bisynthesis</fullName>
    </submittedName>
</protein>
<evidence type="ECO:0000313" key="4">
    <source>
        <dbReference type="Proteomes" id="UP000199520"/>
    </source>
</evidence>
<dbReference type="Gene3D" id="3.40.50.2000">
    <property type="entry name" value="Glycogen Phosphorylase B"/>
    <property type="match status" value="2"/>
</dbReference>
<reference evidence="4" key="1">
    <citation type="submission" date="2016-10" db="EMBL/GenBank/DDBJ databases">
        <authorList>
            <person name="Varghese N."/>
            <person name="Submissions S."/>
        </authorList>
    </citation>
    <scope>NUCLEOTIDE SEQUENCE [LARGE SCALE GENOMIC DNA]</scope>
    <source>
        <strain evidence="4">DSM 13327</strain>
    </source>
</reference>
<dbReference type="Pfam" id="PF13692">
    <property type="entry name" value="Glyco_trans_1_4"/>
    <property type="match status" value="1"/>
</dbReference>
<dbReference type="PANTHER" id="PTHR46401">
    <property type="entry name" value="GLYCOSYLTRANSFERASE WBBK-RELATED"/>
    <property type="match status" value="1"/>
</dbReference>
<dbReference type="AlphaFoldDB" id="A0A1I4IPV9"/>
<dbReference type="GO" id="GO:0016757">
    <property type="term" value="F:glycosyltransferase activity"/>
    <property type="evidence" value="ECO:0007669"/>
    <property type="project" value="TreeGrafter"/>
</dbReference>
<accession>A0A1I4IPV9</accession>
<dbReference type="STRING" id="1123291.SAMN04490355_100922"/>
<dbReference type="InterPro" id="IPR028098">
    <property type="entry name" value="Glyco_trans_4-like_N"/>
</dbReference>
<proteinExistence type="predicted"/>
<dbReference type="PANTHER" id="PTHR46401:SF2">
    <property type="entry name" value="GLYCOSYLTRANSFERASE WBBK-RELATED"/>
    <property type="match status" value="1"/>
</dbReference>
<dbReference type="RefSeq" id="WP_090934068.1">
    <property type="nucleotide sequence ID" value="NZ_FOTS01000009.1"/>
</dbReference>
<dbReference type="OrthoDB" id="9802525at2"/>
<dbReference type="SUPFAM" id="SSF53756">
    <property type="entry name" value="UDP-Glycosyltransferase/glycogen phosphorylase"/>
    <property type="match status" value="1"/>
</dbReference>
<dbReference type="CDD" id="cd03801">
    <property type="entry name" value="GT4_PimA-like"/>
    <property type="match status" value="1"/>
</dbReference>
<gene>
    <name evidence="3" type="ORF">SAMN04490355_100922</name>
</gene>
<organism evidence="3 4">
    <name type="scientific">Pelosinus propionicus DSM 13327</name>
    <dbReference type="NCBI Taxonomy" id="1123291"/>
    <lineage>
        <taxon>Bacteria</taxon>
        <taxon>Bacillati</taxon>
        <taxon>Bacillota</taxon>
        <taxon>Negativicutes</taxon>
        <taxon>Selenomonadales</taxon>
        <taxon>Sporomusaceae</taxon>
        <taxon>Pelosinus</taxon>
    </lineage>
</organism>
<evidence type="ECO:0000256" key="1">
    <source>
        <dbReference type="ARBA" id="ARBA00022679"/>
    </source>
</evidence>
<keyword evidence="4" id="KW-1185">Reference proteome</keyword>
<evidence type="ECO:0000313" key="3">
    <source>
        <dbReference type="EMBL" id="SFL56334.1"/>
    </source>
</evidence>
<name>A0A1I4IPV9_9FIRM</name>
<feature type="domain" description="Glycosyltransferase subfamily 4-like N-terminal" evidence="2">
    <location>
        <begin position="113"/>
        <end position="211"/>
    </location>
</feature>
<keyword evidence="1 3" id="KW-0808">Transferase</keyword>
<dbReference type="Proteomes" id="UP000199520">
    <property type="component" value="Unassembled WGS sequence"/>
</dbReference>
<sequence>MKKLLVLNHFPTIFPPNTGGVLRYFHLYNQLSNDYDITLLSQKYTPEVENVTYSDTFREYKIPTNEIQHEIDKMLMGEGIGPRFSTHAALSCSLIHEPPTSFLKYYYQFYEASDIIIHESPFMLKYDIYFGLKRKPRIYNSHNHESEFAKHVWRGNRSHEYVNYITKLEEILIKNAAIVFATSEEERESFLKAFSVDNQKIKLSPNGINPEEWHQRVSKSLTNQKGTAFFIGSMHEPNIEIVKFIVYQLAPKCKHIDFIIAGQCGLEFSKINIPNVKILGEIDHKQKVRLFSEVDIAINPAFFGTGTKIKTLEFLSAGIPLLSTDIGVKGINLAQGTHYFHAAHENFALTLNEVLRDRQRLESVADNGQKYVNQQYSWEGIAKMMKKQIDVL</sequence>
<evidence type="ECO:0000259" key="2">
    <source>
        <dbReference type="Pfam" id="PF13439"/>
    </source>
</evidence>